<dbReference type="Gene3D" id="3.30.470.20">
    <property type="entry name" value="ATP-grasp fold, B domain"/>
    <property type="match status" value="1"/>
</dbReference>
<dbReference type="GO" id="GO:0016874">
    <property type="term" value="F:ligase activity"/>
    <property type="evidence" value="ECO:0007669"/>
    <property type="project" value="UniProtKB-KW"/>
</dbReference>
<dbReference type="InterPro" id="IPR051538">
    <property type="entry name" value="Acyl-CoA_Synth/Transferase"/>
</dbReference>
<evidence type="ECO:0000256" key="1">
    <source>
        <dbReference type="ARBA" id="ARBA00022598"/>
    </source>
</evidence>
<protein>
    <recommendedName>
        <fullName evidence="5">ATP-grasp domain-containing protein</fullName>
    </recommendedName>
</protein>
<gene>
    <name evidence="6" type="ORF">CAL28_14605</name>
</gene>
<evidence type="ECO:0000256" key="2">
    <source>
        <dbReference type="ARBA" id="ARBA00022741"/>
    </source>
</evidence>
<proteinExistence type="predicted"/>
<dbReference type="Pfam" id="PF13549">
    <property type="entry name" value="ATP-grasp_5"/>
    <property type="match status" value="1"/>
</dbReference>
<dbReference type="SUPFAM" id="SSF56059">
    <property type="entry name" value="Glutathione synthetase ATP-binding domain-like"/>
    <property type="match status" value="1"/>
</dbReference>
<keyword evidence="3 4" id="KW-0067">ATP-binding</keyword>
<dbReference type="RefSeq" id="WP_094842034.1">
    <property type="nucleotide sequence ID" value="NZ_NEVS01000004.1"/>
</dbReference>
<dbReference type="InterPro" id="IPR013815">
    <property type="entry name" value="ATP_grasp_subdomain_1"/>
</dbReference>
<evidence type="ECO:0000256" key="3">
    <source>
        <dbReference type="ARBA" id="ARBA00022840"/>
    </source>
</evidence>
<keyword evidence="7" id="KW-1185">Reference proteome</keyword>
<reference evidence="7" key="1">
    <citation type="submission" date="2017-05" db="EMBL/GenBank/DDBJ databases">
        <title>Complete and WGS of Bordetella genogroups.</title>
        <authorList>
            <person name="Spilker T."/>
            <person name="Lipuma J."/>
        </authorList>
    </citation>
    <scope>NUCLEOTIDE SEQUENCE [LARGE SCALE GENOMIC DNA]</scope>
    <source>
        <strain evidence="7">AU8856</strain>
    </source>
</reference>
<dbReference type="Proteomes" id="UP000215767">
    <property type="component" value="Unassembled WGS sequence"/>
</dbReference>
<dbReference type="AlphaFoldDB" id="A0A261UGH4"/>
<comment type="caution">
    <text evidence="6">The sequence shown here is derived from an EMBL/GenBank/DDBJ whole genome shotgun (WGS) entry which is preliminary data.</text>
</comment>
<organism evidence="6 7">
    <name type="scientific">Bordetella genomosp. 11</name>
    <dbReference type="NCBI Taxonomy" id="1416808"/>
    <lineage>
        <taxon>Bacteria</taxon>
        <taxon>Pseudomonadati</taxon>
        <taxon>Pseudomonadota</taxon>
        <taxon>Betaproteobacteria</taxon>
        <taxon>Burkholderiales</taxon>
        <taxon>Alcaligenaceae</taxon>
        <taxon>Bordetella</taxon>
    </lineage>
</organism>
<dbReference type="PANTHER" id="PTHR43334">
    <property type="entry name" value="ACETATE--COA LIGASE [ADP-FORMING]"/>
    <property type="match status" value="1"/>
</dbReference>
<evidence type="ECO:0000313" key="6">
    <source>
        <dbReference type="EMBL" id="OZI60627.1"/>
    </source>
</evidence>
<dbReference type="OrthoDB" id="8664175at2"/>
<evidence type="ECO:0000313" key="7">
    <source>
        <dbReference type="Proteomes" id="UP000215767"/>
    </source>
</evidence>
<evidence type="ECO:0000256" key="4">
    <source>
        <dbReference type="PROSITE-ProRule" id="PRU00409"/>
    </source>
</evidence>
<dbReference type="PANTHER" id="PTHR43334:SF1">
    <property type="entry name" value="3-HYDROXYPROPIONATE--COA LIGASE [ADP-FORMING]"/>
    <property type="match status" value="1"/>
</dbReference>
<dbReference type="GO" id="GO:0046872">
    <property type="term" value="F:metal ion binding"/>
    <property type="evidence" value="ECO:0007669"/>
    <property type="project" value="InterPro"/>
</dbReference>
<feature type="domain" description="ATP-grasp" evidence="5">
    <location>
        <begin position="27"/>
        <end position="63"/>
    </location>
</feature>
<sequence length="241" mass="25316">MPPSSIAAILAQARRDGRPALDEPLAKRVLAEYGLHVPQSAVVKTGEHVRAALEHLQAPLALKLVSPDVLHKSDFGGVRLGLSQASEIQVCMDDMASRCAAAGFRLDGFLLEEMAPPGHEIVIGGFRDPSFGQIIMLGLGGVFVEILRDVAFRICPITNLDAQEMLDELQGAALLRGARGGARVPDAVITDALLAMGGENGLLTQAADSIGELDINPLIVSAHGAVAVDARLILTPETQPS</sequence>
<dbReference type="InterPro" id="IPR011761">
    <property type="entry name" value="ATP-grasp"/>
</dbReference>
<keyword evidence="2 4" id="KW-0547">Nucleotide-binding</keyword>
<evidence type="ECO:0000259" key="5">
    <source>
        <dbReference type="PROSITE" id="PS50975"/>
    </source>
</evidence>
<dbReference type="EMBL" id="NEVS01000004">
    <property type="protein sequence ID" value="OZI60627.1"/>
    <property type="molecule type" value="Genomic_DNA"/>
</dbReference>
<accession>A0A261UGH4</accession>
<dbReference type="Gene3D" id="3.30.1490.20">
    <property type="entry name" value="ATP-grasp fold, A domain"/>
    <property type="match status" value="1"/>
</dbReference>
<keyword evidence="1" id="KW-0436">Ligase</keyword>
<dbReference type="GO" id="GO:0005524">
    <property type="term" value="F:ATP binding"/>
    <property type="evidence" value="ECO:0007669"/>
    <property type="project" value="UniProtKB-UniRule"/>
</dbReference>
<name>A0A261UGH4_9BORD</name>
<dbReference type="PROSITE" id="PS50975">
    <property type="entry name" value="ATP_GRASP"/>
    <property type="match status" value="1"/>
</dbReference>